<evidence type="ECO:0000256" key="6">
    <source>
        <dbReference type="ARBA" id="ARBA00022737"/>
    </source>
</evidence>
<feature type="transmembrane region" description="Helical" evidence="9">
    <location>
        <begin position="391"/>
        <end position="414"/>
    </location>
</feature>
<keyword evidence="3" id="KW-0813">Transport</keyword>
<evidence type="ECO:0000256" key="7">
    <source>
        <dbReference type="ARBA" id="ARBA00022989"/>
    </source>
</evidence>
<dbReference type="GO" id="GO:0015105">
    <property type="term" value="F:arsenite transmembrane transporter activity"/>
    <property type="evidence" value="ECO:0007669"/>
    <property type="project" value="InterPro"/>
</dbReference>
<comment type="caution">
    <text evidence="11">The sequence shown here is derived from an EMBL/GenBank/DDBJ whole genome shotgun (WGS) entry which is preliminary data.</text>
</comment>
<evidence type="ECO:0000256" key="9">
    <source>
        <dbReference type="SAM" id="Phobius"/>
    </source>
</evidence>
<evidence type="ECO:0000256" key="8">
    <source>
        <dbReference type="ARBA" id="ARBA00023136"/>
    </source>
</evidence>
<evidence type="ECO:0000313" key="11">
    <source>
        <dbReference type="EMBL" id="TKR23078.1"/>
    </source>
</evidence>
<keyword evidence="8 9" id="KW-0472">Membrane</keyword>
<feature type="transmembrane region" description="Helical" evidence="9">
    <location>
        <begin position="313"/>
        <end position="336"/>
    </location>
</feature>
<feature type="transmembrane region" description="Helical" evidence="9">
    <location>
        <begin position="246"/>
        <end position="264"/>
    </location>
</feature>
<evidence type="ECO:0000313" key="12">
    <source>
        <dbReference type="Proteomes" id="UP000308121"/>
    </source>
</evidence>
<evidence type="ECO:0000256" key="2">
    <source>
        <dbReference type="ARBA" id="ARBA00009843"/>
    </source>
</evidence>
<feature type="transmembrane region" description="Helical" evidence="9">
    <location>
        <begin position="177"/>
        <end position="200"/>
    </location>
</feature>
<feature type="transmembrane region" description="Helical" evidence="9">
    <location>
        <begin position="356"/>
        <end position="379"/>
    </location>
</feature>
<organism evidence="11 12">
    <name type="scientific">Cellulomonas hominis</name>
    <dbReference type="NCBI Taxonomy" id="156981"/>
    <lineage>
        <taxon>Bacteria</taxon>
        <taxon>Bacillati</taxon>
        <taxon>Actinomycetota</taxon>
        <taxon>Actinomycetes</taxon>
        <taxon>Micrococcales</taxon>
        <taxon>Cellulomonadaceae</taxon>
        <taxon>Cellulomonas</taxon>
    </lineage>
</organism>
<evidence type="ECO:0000256" key="1">
    <source>
        <dbReference type="ARBA" id="ARBA00004651"/>
    </source>
</evidence>
<dbReference type="InterPro" id="IPR004680">
    <property type="entry name" value="Cit_transptr-like_dom"/>
</dbReference>
<feature type="transmembrane region" description="Helical" evidence="9">
    <location>
        <begin position="276"/>
        <end position="306"/>
    </location>
</feature>
<evidence type="ECO:0000256" key="3">
    <source>
        <dbReference type="ARBA" id="ARBA00022448"/>
    </source>
</evidence>
<sequence length="418" mass="41793">MSDAAVSLLVLAAAVVLLVWNRLPAALVAVLTALALAATGVLTQQQALAGFGDPVVIFIATLFVLSEGLQATGVTAWAGDRLLERAGTSGGRVLVAVMALAALTSALVTPNGAAAAVLPIAVLVARRAGLATSRLAIPLAYAASAGALLTLSGSPVNVIVSDALAEATGERFGFVEFAWLGVPLTLVTVAVTVLLGGRLLPDRVPATPPAGATVHEDARLGWPAARAAAVLAATIALLASGVVAPATAGLVGAVAMVLTGVVHVPRALRAVPWETLVLIGGLIPLSVAIAESGAADLVADVVVGLVPEGDGRVLLVALFVLTVALGQFVSNAATVLVVTPVALAAAEHVGVAPQPVLMLVAAAGAASFLTPVATPANMIVKDPAGYRFGDYWRLGSVLTVAWLVVVVLVVPVVWPLHP</sequence>
<feature type="domain" description="Citrate transporter-like" evidence="10">
    <location>
        <begin position="15"/>
        <end position="361"/>
    </location>
</feature>
<dbReference type="PRINTS" id="PR00758">
    <property type="entry name" value="ARSENICPUMP"/>
</dbReference>
<proteinExistence type="inferred from homology"/>
<protein>
    <submittedName>
        <fullName evidence="11">SLC13/DASS family transporter</fullName>
    </submittedName>
</protein>
<dbReference type="Pfam" id="PF03600">
    <property type="entry name" value="CitMHS"/>
    <property type="match status" value="1"/>
</dbReference>
<dbReference type="GO" id="GO:0005886">
    <property type="term" value="C:plasma membrane"/>
    <property type="evidence" value="ECO:0007669"/>
    <property type="project" value="UniProtKB-SubCell"/>
</dbReference>
<dbReference type="InterPro" id="IPR051679">
    <property type="entry name" value="DASS-Related_Transporters"/>
</dbReference>
<evidence type="ECO:0000256" key="4">
    <source>
        <dbReference type="ARBA" id="ARBA00022475"/>
    </source>
</evidence>
<keyword evidence="6" id="KW-0677">Repeat</keyword>
<dbReference type="PANTHER" id="PTHR43652">
    <property type="entry name" value="BASIC AMINO ACID ANTIPORTER YFCC-RELATED"/>
    <property type="match status" value="1"/>
</dbReference>
<comment type="similarity">
    <text evidence="2">Belongs to the CitM (TC 2.A.11) transporter family.</text>
</comment>
<name>A0A7Z8JZS7_9CELL</name>
<feature type="transmembrane region" description="Helical" evidence="9">
    <location>
        <begin position="93"/>
        <end position="121"/>
    </location>
</feature>
<dbReference type="InterPro" id="IPR000802">
    <property type="entry name" value="Arsenical_pump_ArsB"/>
</dbReference>
<dbReference type="CDD" id="cd01115">
    <property type="entry name" value="SLC13_permease"/>
    <property type="match status" value="1"/>
</dbReference>
<feature type="transmembrane region" description="Helical" evidence="9">
    <location>
        <begin position="141"/>
        <end position="165"/>
    </location>
</feature>
<comment type="subcellular location">
    <subcellularLocation>
        <location evidence="1">Cell membrane</location>
        <topology evidence="1">Multi-pass membrane protein</topology>
    </subcellularLocation>
</comment>
<accession>A0A7Z8JZS7</accession>
<dbReference type="EMBL" id="SZYE01000112">
    <property type="protein sequence ID" value="TKR23078.1"/>
    <property type="molecule type" value="Genomic_DNA"/>
</dbReference>
<keyword evidence="5 9" id="KW-0812">Transmembrane</keyword>
<keyword evidence="7 9" id="KW-1133">Transmembrane helix</keyword>
<dbReference type="Proteomes" id="UP000308121">
    <property type="component" value="Unassembled WGS sequence"/>
</dbReference>
<evidence type="ECO:0000259" key="10">
    <source>
        <dbReference type="Pfam" id="PF03600"/>
    </source>
</evidence>
<dbReference type="OrthoDB" id="9809303at2"/>
<evidence type="ECO:0000256" key="5">
    <source>
        <dbReference type="ARBA" id="ARBA00022692"/>
    </source>
</evidence>
<reference evidence="11 12" key="1">
    <citation type="submission" date="2019-05" db="EMBL/GenBank/DDBJ databases">
        <title>Genome sequence of Cellulomonas hominis strain CS1.</title>
        <authorList>
            <person name="Belmont J."/>
            <person name="Maclea K.S."/>
        </authorList>
    </citation>
    <scope>NUCLEOTIDE SEQUENCE [LARGE SCALE GENOMIC DNA]</scope>
    <source>
        <strain evidence="11 12">CS1</strain>
    </source>
</reference>
<dbReference type="RefSeq" id="WP_154730115.1">
    <property type="nucleotide sequence ID" value="NZ_SZYE01000112.1"/>
</dbReference>
<keyword evidence="4" id="KW-1003">Cell membrane</keyword>
<dbReference type="PANTHER" id="PTHR43652:SF1">
    <property type="entry name" value="RESPONSE REGULATOR"/>
    <property type="match status" value="1"/>
</dbReference>
<dbReference type="AlphaFoldDB" id="A0A7Z8JZS7"/>
<gene>
    <name evidence="11" type="ORF">FA014_13105</name>
</gene>